<dbReference type="CDD" id="cd00060">
    <property type="entry name" value="FHA"/>
    <property type="match status" value="1"/>
</dbReference>
<proteinExistence type="predicted"/>
<dbReference type="InterPro" id="IPR000253">
    <property type="entry name" value="FHA_dom"/>
</dbReference>
<protein>
    <recommendedName>
        <fullName evidence="6">FHA domain-containing protein</fullName>
    </recommendedName>
</protein>
<dbReference type="InterPro" id="IPR008984">
    <property type="entry name" value="SMAD_FHA_dom_sf"/>
</dbReference>
<reference evidence="7 8" key="1">
    <citation type="submission" date="2019-01" db="EMBL/GenBank/DDBJ databases">
        <authorList>
            <person name="Sayadi A."/>
        </authorList>
    </citation>
    <scope>NUCLEOTIDE SEQUENCE [LARGE SCALE GENOMIC DNA]</scope>
</reference>
<evidence type="ECO:0000256" key="1">
    <source>
        <dbReference type="ARBA" id="ARBA00022741"/>
    </source>
</evidence>
<dbReference type="FunFam" id="3.40.50.300:FF:000326">
    <property type="entry name" value="P-loop containing nucleoside triphosphate hydrolase"/>
    <property type="match status" value="1"/>
</dbReference>
<feature type="compositionally biased region" description="Basic and acidic residues" evidence="5">
    <location>
        <begin position="232"/>
        <end position="246"/>
    </location>
</feature>
<dbReference type="GO" id="GO:0016604">
    <property type="term" value="C:nuclear body"/>
    <property type="evidence" value="ECO:0007669"/>
    <property type="project" value="TreeGrafter"/>
</dbReference>
<keyword evidence="2" id="KW-0378">Hydrolase</keyword>
<keyword evidence="8" id="KW-1185">Reference proteome</keyword>
<accession>A0A653BZR1</accession>
<dbReference type="InterPro" id="IPR041677">
    <property type="entry name" value="DNA2/NAM7_AAA_11"/>
</dbReference>
<dbReference type="SUPFAM" id="SSF49879">
    <property type="entry name" value="SMAD/FHA domain"/>
    <property type="match status" value="1"/>
</dbReference>
<evidence type="ECO:0000313" key="8">
    <source>
        <dbReference type="Proteomes" id="UP000410492"/>
    </source>
</evidence>
<feature type="compositionally biased region" description="Basic and acidic residues" evidence="5">
    <location>
        <begin position="260"/>
        <end position="274"/>
    </location>
</feature>
<dbReference type="InterPro" id="IPR047187">
    <property type="entry name" value="SF1_C_Upf1"/>
</dbReference>
<dbReference type="Gene3D" id="3.40.50.300">
    <property type="entry name" value="P-loop containing nucleotide triphosphate hydrolases"/>
    <property type="match status" value="2"/>
</dbReference>
<dbReference type="Pfam" id="PF13087">
    <property type="entry name" value="AAA_12"/>
    <property type="match status" value="1"/>
</dbReference>
<dbReference type="GO" id="GO:0016787">
    <property type="term" value="F:hydrolase activity"/>
    <property type="evidence" value="ECO:0007669"/>
    <property type="project" value="UniProtKB-KW"/>
</dbReference>
<dbReference type="SMART" id="SM00240">
    <property type="entry name" value="FHA"/>
    <property type="match status" value="1"/>
</dbReference>
<name>A0A653BZR1_CALMS</name>
<sequence length="1290" mass="147409">MAVTVKWKLQHTESGEITAIEKPVFKIGRHPASDISTKNEWISRNHAMLTVLVGDALHVQDLGSSNGTFVNGAQITSNELLPLNDGDILNFGNYTNYTYKVLKDSGLPSPVQVVEEPHTSTKDQETKENMPAVVKIEEPTAGNSSQFSSCFDDCIVISDEEDDDDPFAMSQIFQITEKVKNESCLDDDPYIEIKKELADLDYCDPFGESMHDPIDLEPFENTEELLDILESSAREKKSDTEKKTAEKANSSVKTIDVSEGEIRIGKKDPTERPRRSSSKQLTVVLKHTPTDSKEKSERRKSADLGKKKDIDTEMESPISRKSTDKNESSAYMSKSKFKVPPVVEAHTVEFDRNKLRSKEKANKETVKRRASIDVPIVEKKLKVATRSRTSTPRKSKGSDRLSLDKSTKEVIKEIRKQKLKELGEKQSEDKPVDKAKVVTSVPKVKDPRRGNFLLDEPPPINHTIKTPSERPKRSIEGSKRSIEGPKSRSSEGQIRSSERPKIEMQVERRGLPSTSAALDPKDSEIQDMTITSQLSPSDQLTQKIPVMHSKSKPPRANLDYIPMSEFMSKTQARPDSTMQERRTKWPQNHVFRELDSVDEYISQIVFWNVRWVLEQKDQEISPPINKYNEEMVPLEFPSVEKYVHVMQPLIMLELWNYIYTSCTNTNRKPFLASLVHARHIGELSYFDCECYLPEKCGTTLKPDDFILIECKLIDNQNVTYQFTGFGYIKYCGRIDNTREGHSKSPNIRFTLVTRSFDKRVSGKQVLIKMADNIANFLRLLKTMKYLKSSPLIKNILDPRIEDYRIRVENKDLNVKENKLNERQREAVLEARQVCLGNEPKIYLMKGPPGTGKSTVITSLILDLIFNVKSGDTDPLILLTAPSNAAVDSLIGKLALARQKIRDEKKRKKVRIVRVGPESSINSNVEKFKLSTLVRNNMITDYRLNECTEYQKYSDANKLDEFVRMKLANKYYYEQKRLEDVVLKRSNVICTTLQSCTHNKILHSWRSGGLRSFTCCIIDEATQCTELESLLPIQLGITKFVLVGDPKQLPAVVTNREASKLGLGMSLFSRIEEKFRNVPKSPVKLLEIQYRMASAICEYPNQAFYEGKMRSMPKCDNPIQPPPRPYMLFNLTRTQNNDESEFTNMNEVRFICKILETLKTHVKQQCFYSVGVIAPYRAQIDLLRREISDIKFPPEATITVNTVDSFQGAECDVIIISCVRLNSNCFLQNEQRLNVALTRAKQALYVVGNYSLFKHCKPLYDLRENAKSRRLCFDIRENPKDMPLLHKLIFT</sequence>
<evidence type="ECO:0000259" key="6">
    <source>
        <dbReference type="PROSITE" id="PS50006"/>
    </source>
</evidence>
<dbReference type="CDD" id="cd18042">
    <property type="entry name" value="DEXXQc_SETX"/>
    <property type="match status" value="1"/>
</dbReference>
<dbReference type="OrthoDB" id="2285229at2759"/>
<feature type="region of interest" description="Disordered" evidence="5">
    <location>
        <begin position="232"/>
        <end position="335"/>
    </location>
</feature>
<keyword evidence="3" id="KW-0347">Helicase</keyword>
<feature type="compositionally biased region" description="Basic and acidic residues" evidence="5">
    <location>
        <begin position="396"/>
        <end position="436"/>
    </location>
</feature>
<dbReference type="PANTHER" id="PTHR10887:SF495">
    <property type="entry name" value="HELICASE SENATAXIN ISOFORM X1-RELATED"/>
    <property type="match status" value="1"/>
</dbReference>
<dbReference type="SUPFAM" id="SSF52540">
    <property type="entry name" value="P-loop containing nucleoside triphosphate hydrolases"/>
    <property type="match status" value="1"/>
</dbReference>
<dbReference type="GO" id="GO:0004386">
    <property type="term" value="F:helicase activity"/>
    <property type="evidence" value="ECO:0007669"/>
    <property type="project" value="UniProtKB-KW"/>
</dbReference>
<evidence type="ECO:0000313" key="7">
    <source>
        <dbReference type="EMBL" id="VEN41132.1"/>
    </source>
</evidence>
<gene>
    <name evidence="7" type="ORF">CALMAC_LOCUS5064</name>
</gene>
<feature type="compositionally biased region" description="Basic and acidic residues" evidence="5">
    <location>
        <begin position="353"/>
        <end position="381"/>
    </location>
</feature>
<feature type="region of interest" description="Disordered" evidence="5">
    <location>
        <begin position="353"/>
        <end position="524"/>
    </location>
</feature>
<dbReference type="Pfam" id="PF13086">
    <property type="entry name" value="AAA_11"/>
    <property type="match status" value="1"/>
</dbReference>
<feature type="compositionally biased region" description="Basic and acidic residues" evidence="5">
    <location>
        <begin position="467"/>
        <end position="489"/>
    </location>
</feature>
<dbReference type="CDD" id="cd18808">
    <property type="entry name" value="SF1_C_Upf1"/>
    <property type="match status" value="1"/>
</dbReference>
<dbReference type="InterPro" id="IPR045055">
    <property type="entry name" value="DNA2/NAM7-like"/>
</dbReference>
<evidence type="ECO:0000256" key="5">
    <source>
        <dbReference type="SAM" id="MobiDB-lite"/>
    </source>
</evidence>
<dbReference type="GO" id="GO:0005694">
    <property type="term" value="C:chromosome"/>
    <property type="evidence" value="ECO:0007669"/>
    <property type="project" value="UniProtKB-ARBA"/>
</dbReference>
<keyword evidence="1" id="KW-0547">Nucleotide-binding</keyword>
<dbReference type="PANTHER" id="PTHR10887">
    <property type="entry name" value="DNA2/NAM7 HELICASE FAMILY"/>
    <property type="match status" value="1"/>
</dbReference>
<evidence type="ECO:0000256" key="3">
    <source>
        <dbReference type="ARBA" id="ARBA00022806"/>
    </source>
</evidence>
<evidence type="ECO:0000256" key="4">
    <source>
        <dbReference type="ARBA" id="ARBA00022840"/>
    </source>
</evidence>
<dbReference type="Proteomes" id="UP000410492">
    <property type="component" value="Unassembled WGS sequence"/>
</dbReference>
<dbReference type="PROSITE" id="PS50006">
    <property type="entry name" value="FHA_DOMAIN"/>
    <property type="match status" value="1"/>
</dbReference>
<keyword evidence="4" id="KW-0067">ATP-binding</keyword>
<evidence type="ECO:0000256" key="2">
    <source>
        <dbReference type="ARBA" id="ARBA00022801"/>
    </source>
</evidence>
<dbReference type="EMBL" id="CAACVG010006697">
    <property type="protein sequence ID" value="VEN41132.1"/>
    <property type="molecule type" value="Genomic_DNA"/>
</dbReference>
<dbReference type="Pfam" id="PF00498">
    <property type="entry name" value="FHA"/>
    <property type="match status" value="1"/>
</dbReference>
<feature type="compositionally biased region" description="Basic and acidic residues" evidence="5">
    <location>
        <begin position="496"/>
        <end position="510"/>
    </location>
</feature>
<dbReference type="GO" id="GO:0001147">
    <property type="term" value="F:transcription termination site sequence-specific DNA binding"/>
    <property type="evidence" value="ECO:0007669"/>
    <property type="project" value="TreeGrafter"/>
</dbReference>
<organism evidence="7 8">
    <name type="scientific">Callosobruchus maculatus</name>
    <name type="common">Southern cowpea weevil</name>
    <name type="synonym">Pulse bruchid</name>
    <dbReference type="NCBI Taxonomy" id="64391"/>
    <lineage>
        <taxon>Eukaryota</taxon>
        <taxon>Metazoa</taxon>
        <taxon>Ecdysozoa</taxon>
        <taxon>Arthropoda</taxon>
        <taxon>Hexapoda</taxon>
        <taxon>Insecta</taxon>
        <taxon>Pterygota</taxon>
        <taxon>Neoptera</taxon>
        <taxon>Endopterygota</taxon>
        <taxon>Coleoptera</taxon>
        <taxon>Polyphaga</taxon>
        <taxon>Cucujiformia</taxon>
        <taxon>Chrysomeloidea</taxon>
        <taxon>Chrysomelidae</taxon>
        <taxon>Bruchinae</taxon>
        <taxon>Bruchini</taxon>
        <taxon>Callosobruchus</taxon>
    </lineage>
</organism>
<feature type="domain" description="FHA" evidence="6">
    <location>
        <begin position="25"/>
        <end position="75"/>
    </location>
</feature>
<dbReference type="InterPro" id="IPR027417">
    <property type="entry name" value="P-loop_NTPase"/>
</dbReference>
<dbReference type="GO" id="GO:0006369">
    <property type="term" value="P:termination of RNA polymerase II transcription"/>
    <property type="evidence" value="ECO:0007669"/>
    <property type="project" value="TreeGrafter"/>
</dbReference>
<feature type="compositionally biased region" description="Basic and acidic residues" evidence="5">
    <location>
        <begin position="288"/>
        <end position="311"/>
    </location>
</feature>
<dbReference type="InterPro" id="IPR041679">
    <property type="entry name" value="DNA2/NAM7-like_C"/>
</dbReference>
<dbReference type="GO" id="GO:0005524">
    <property type="term" value="F:ATP binding"/>
    <property type="evidence" value="ECO:0007669"/>
    <property type="project" value="UniProtKB-KW"/>
</dbReference>
<dbReference type="Gene3D" id="2.60.200.20">
    <property type="match status" value="1"/>
</dbReference>